<dbReference type="SUPFAM" id="SSF55729">
    <property type="entry name" value="Acyl-CoA N-acyltransferases (Nat)"/>
    <property type="match status" value="1"/>
</dbReference>
<evidence type="ECO:0000313" key="4">
    <source>
        <dbReference type="EMBL" id="MDO1560055.1"/>
    </source>
</evidence>
<organism evidence="4 5">
    <name type="scientific">Peiella sedimenti</name>
    <dbReference type="NCBI Taxonomy" id="3061083"/>
    <lineage>
        <taxon>Bacteria</taxon>
        <taxon>Pseudomonadati</taxon>
        <taxon>Pseudomonadota</taxon>
        <taxon>Alphaproteobacteria</taxon>
        <taxon>Caulobacterales</taxon>
        <taxon>Caulobacteraceae</taxon>
        <taxon>Peiella</taxon>
    </lineage>
</organism>
<dbReference type="PROSITE" id="PS51186">
    <property type="entry name" value="GNAT"/>
    <property type="match status" value="1"/>
</dbReference>
<dbReference type="Gene3D" id="3.40.630.30">
    <property type="match status" value="1"/>
</dbReference>
<evidence type="ECO:0000256" key="2">
    <source>
        <dbReference type="ARBA" id="ARBA00023315"/>
    </source>
</evidence>
<keyword evidence="1" id="KW-0808">Transferase</keyword>
<evidence type="ECO:0000256" key="1">
    <source>
        <dbReference type="ARBA" id="ARBA00022679"/>
    </source>
</evidence>
<keyword evidence="2" id="KW-0012">Acyltransferase</keyword>
<dbReference type="EMBL" id="JAUKTR010000005">
    <property type="protein sequence ID" value="MDO1560055.1"/>
    <property type="molecule type" value="Genomic_DNA"/>
</dbReference>
<name>A0ABT8SNA0_9CAUL</name>
<dbReference type="InterPro" id="IPR050832">
    <property type="entry name" value="Bact_Acetyltransf"/>
</dbReference>
<proteinExistence type="predicted"/>
<sequence length="173" mass="19427">MTILRPATPDDAPQLAALGKRTFVQTFVEGFGIPYPPEDLAAYLATAFEPGPVLETLLDPKEMWWAAEDQGRILAFAHVGSARLPHPDLTPEHSELKRLYVDRDAQGLGLGRALLETALEWMDAHTTGPEWIGVWSGNLKAQRLYAHYGFEKAGEYDYPVGRWLDHEFILRRG</sequence>
<protein>
    <submittedName>
        <fullName evidence="4">GNAT family N-acetyltransferase</fullName>
    </submittedName>
</protein>
<keyword evidence="5" id="KW-1185">Reference proteome</keyword>
<dbReference type="Proteomes" id="UP001169063">
    <property type="component" value="Unassembled WGS sequence"/>
</dbReference>
<feature type="domain" description="N-acetyltransferase" evidence="3">
    <location>
        <begin position="2"/>
        <end position="173"/>
    </location>
</feature>
<accession>A0ABT8SNA0</accession>
<dbReference type="InterPro" id="IPR000182">
    <property type="entry name" value="GNAT_dom"/>
</dbReference>
<dbReference type="RefSeq" id="WP_302110486.1">
    <property type="nucleotide sequence ID" value="NZ_JAUKTR010000005.1"/>
</dbReference>
<dbReference type="Pfam" id="PF00583">
    <property type="entry name" value="Acetyltransf_1"/>
    <property type="match status" value="1"/>
</dbReference>
<reference evidence="4" key="1">
    <citation type="submission" date="2023-07" db="EMBL/GenBank/DDBJ databases">
        <title>Brevundimonas soil sp. nov., isolated from the soil of chemical plant.</title>
        <authorList>
            <person name="Wu N."/>
        </authorList>
    </citation>
    <scope>NUCLEOTIDE SEQUENCE</scope>
    <source>
        <strain evidence="4">XZ-24</strain>
    </source>
</reference>
<evidence type="ECO:0000313" key="5">
    <source>
        <dbReference type="Proteomes" id="UP001169063"/>
    </source>
</evidence>
<dbReference type="PANTHER" id="PTHR43877">
    <property type="entry name" value="AMINOALKYLPHOSPHONATE N-ACETYLTRANSFERASE-RELATED-RELATED"/>
    <property type="match status" value="1"/>
</dbReference>
<comment type="caution">
    <text evidence="4">The sequence shown here is derived from an EMBL/GenBank/DDBJ whole genome shotgun (WGS) entry which is preliminary data.</text>
</comment>
<dbReference type="InterPro" id="IPR016181">
    <property type="entry name" value="Acyl_CoA_acyltransferase"/>
</dbReference>
<dbReference type="CDD" id="cd04301">
    <property type="entry name" value="NAT_SF"/>
    <property type="match status" value="1"/>
</dbReference>
<gene>
    <name evidence="4" type="ORF">Q0812_11515</name>
</gene>
<evidence type="ECO:0000259" key="3">
    <source>
        <dbReference type="PROSITE" id="PS51186"/>
    </source>
</evidence>